<dbReference type="Proteomes" id="UP000051861">
    <property type="component" value="Unassembled WGS sequence"/>
</dbReference>
<dbReference type="AlphaFoldDB" id="A0A0S7Y6A8"/>
<evidence type="ECO:0000256" key="5">
    <source>
        <dbReference type="ARBA" id="ARBA00023152"/>
    </source>
</evidence>
<dbReference type="EMBL" id="LIZX01000004">
    <property type="protein sequence ID" value="KPJ70254.1"/>
    <property type="molecule type" value="Genomic_DNA"/>
</dbReference>
<accession>A0A0S7Y6A8</accession>
<dbReference type="SUPFAM" id="SSF53649">
    <property type="entry name" value="Alkaline phosphatase-like"/>
    <property type="match status" value="1"/>
</dbReference>
<dbReference type="Pfam" id="PF10143">
    <property type="entry name" value="PhosphMutase"/>
    <property type="match status" value="1"/>
</dbReference>
<dbReference type="GO" id="GO:0004619">
    <property type="term" value="F:phosphoglycerate mutase activity"/>
    <property type="evidence" value="ECO:0007669"/>
    <property type="project" value="UniProtKB-EC"/>
</dbReference>
<dbReference type="CDD" id="cd16011">
    <property type="entry name" value="iPGM_like"/>
    <property type="match status" value="1"/>
</dbReference>
<protein>
    <submittedName>
        <fullName evidence="8">Phosphoglycerate mutase</fullName>
    </submittedName>
</protein>
<dbReference type="Gene3D" id="3.30.70.2130">
    <property type="entry name" value="Metalloenzyme domain"/>
    <property type="match status" value="1"/>
</dbReference>
<evidence type="ECO:0000313" key="9">
    <source>
        <dbReference type="Proteomes" id="UP000051861"/>
    </source>
</evidence>
<dbReference type="GO" id="GO:0006096">
    <property type="term" value="P:glycolytic process"/>
    <property type="evidence" value="ECO:0007669"/>
    <property type="project" value="UniProtKB-KW"/>
</dbReference>
<dbReference type="Gene3D" id="3.40.720.10">
    <property type="entry name" value="Alkaline Phosphatase, subunit A"/>
    <property type="match status" value="1"/>
</dbReference>
<dbReference type="PATRIC" id="fig|1703775.3.peg.16"/>
<evidence type="ECO:0000256" key="3">
    <source>
        <dbReference type="ARBA" id="ARBA00004921"/>
    </source>
</evidence>
<dbReference type="GO" id="GO:0046872">
    <property type="term" value="F:metal ion binding"/>
    <property type="evidence" value="ECO:0007669"/>
    <property type="project" value="InterPro"/>
</dbReference>
<dbReference type="PANTHER" id="PTHR31209">
    <property type="entry name" value="COFACTOR-INDEPENDENT PHOSPHOGLYCERATE MUTASE"/>
    <property type="match status" value="1"/>
</dbReference>
<dbReference type="InterPro" id="IPR042253">
    <property type="entry name" value="Pglycerate_mutase_ApgM_sf"/>
</dbReference>
<comment type="pathway">
    <text evidence="3">Carbohydrate degradation.</text>
</comment>
<dbReference type="Pfam" id="PF01676">
    <property type="entry name" value="Metalloenzyme"/>
    <property type="match status" value="1"/>
</dbReference>
<evidence type="ECO:0000259" key="7">
    <source>
        <dbReference type="Pfam" id="PF01676"/>
    </source>
</evidence>
<keyword evidence="5" id="KW-0324">Glycolysis</keyword>
<evidence type="ECO:0000256" key="2">
    <source>
        <dbReference type="ARBA" id="ARBA00002315"/>
    </source>
</evidence>
<comment type="similarity">
    <text evidence="4">Belongs to the BPG-independent phosphoglycerate mutase family. A-PGAM subfamily.</text>
</comment>
<name>A0A0S7Y6A8_UNCSA</name>
<evidence type="ECO:0000256" key="6">
    <source>
        <dbReference type="SAM" id="MobiDB-lite"/>
    </source>
</evidence>
<organism evidence="8 9">
    <name type="scientific">candidate division WOR-1 bacterium DG_54_3</name>
    <dbReference type="NCBI Taxonomy" id="1703775"/>
    <lineage>
        <taxon>Bacteria</taxon>
        <taxon>Bacillati</taxon>
        <taxon>Saganbacteria</taxon>
    </lineage>
</organism>
<reference evidence="8 9" key="1">
    <citation type="journal article" date="2015" name="Microbiome">
        <title>Genomic resolution of linkages in carbon, nitrogen, and sulfur cycling among widespread estuary sediment bacteria.</title>
        <authorList>
            <person name="Baker B.J."/>
            <person name="Lazar C.S."/>
            <person name="Teske A.P."/>
            <person name="Dick G.J."/>
        </authorList>
    </citation>
    <scope>NUCLEOTIDE SEQUENCE [LARGE SCALE GENOMIC DNA]</scope>
    <source>
        <strain evidence="8">DG_54_3</strain>
    </source>
</reference>
<gene>
    <name evidence="8" type="ORF">AMJ44_00170</name>
</gene>
<dbReference type="InterPro" id="IPR017850">
    <property type="entry name" value="Alkaline_phosphatase_core_sf"/>
</dbReference>
<sequence>MDWEEIATDLTYSTPSKIVLLVMDGLGGLPFEEKTELEAAHTPHLDDLASRSVCGLSDPVFMGITPGSGPAHLALFGYDPLKYILGRGILEALGIGVTVEKNDLVARGNFATLKDSLIVDRRAGRIPTTENEKLCRKINAFLGKRKNPQIVIYPGKEHRFVVKFSGKGLSDSLSDADPQKENKPPLPARPFSPEAEKTAQIVNSFLDEVTVFLRDNPNANTILLRGFSKFPTLPSLEKLYKLSAGAIAHYPMYKGLARLVGMELLDVGPEIEDLFSSLEEHFQDFDFFYIHFKKTDSAGEDGNFNAKKEAIEEIDAFIPRVLALEPEVFVVTSDHSTPWLLKSHSWHPNPFLLHSKTAIPDKVTRFSEKECSQGYLGRFQAIYAMPLMLAHAQKLKKFGA</sequence>
<evidence type="ECO:0000256" key="4">
    <source>
        <dbReference type="ARBA" id="ARBA00005524"/>
    </source>
</evidence>
<evidence type="ECO:0000313" key="8">
    <source>
        <dbReference type="EMBL" id="KPJ70254.1"/>
    </source>
</evidence>
<dbReference type="NCBIfam" id="TIGR00306">
    <property type="entry name" value="apgM"/>
    <property type="match status" value="1"/>
</dbReference>
<dbReference type="NCBIfam" id="NF003160">
    <property type="entry name" value="PRK04135.1"/>
    <property type="match status" value="1"/>
</dbReference>
<evidence type="ECO:0000256" key="1">
    <source>
        <dbReference type="ARBA" id="ARBA00000370"/>
    </source>
</evidence>
<comment type="catalytic activity">
    <reaction evidence="1">
        <text>(2R)-2-phosphoglycerate = (2R)-3-phosphoglycerate</text>
        <dbReference type="Rhea" id="RHEA:15901"/>
        <dbReference type="ChEBI" id="CHEBI:58272"/>
        <dbReference type="ChEBI" id="CHEBI:58289"/>
        <dbReference type="EC" id="5.4.2.12"/>
    </reaction>
</comment>
<feature type="region of interest" description="Disordered" evidence="6">
    <location>
        <begin position="170"/>
        <end position="193"/>
    </location>
</feature>
<comment type="function">
    <text evidence="2">Catalyzes the interconversion of 2-phosphoglycerate and 3-phosphoglycerate.</text>
</comment>
<proteinExistence type="inferred from homology"/>
<dbReference type="PANTHER" id="PTHR31209:SF0">
    <property type="entry name" value="METALLOENZYME DOMAIN-CONTAINING PROTEIN"/>
    <property type="match status" value="1"/>
</dbReference>
<comment type="caution">
    <text evidence="8">The sequence shown here is derived from an EMBL/GenBank/DDBJ whole genome shotgun (WGS) entry which is preliminary data.</text>
</comment>
<feature type="domain" description="Metalloenzyme" evidence="7">
    <location>
        <begin position="17"/>
        <end position="389"/>
    </location>
</feature>
<dbReference type="InterPro" id="IPR006124">
    <property type="entry name" value="Metalloenzyme"/>
</dbReference>
<dbReference type="PIRSF" id="PIRSF006392">
    <property type="entry name" value="IPGAM_arch"/>
    <property type="match status" value="1"/>
</dbReference>
<dbReference type="InterPro" id="IPR004456">
    <property type="entry name" value="Pglycerate_mutase_ApgM"/>
</dbReference>